<dbReference type="PATRIC" id="fig|157838.3.peg.3543"/>
<comment type="caution">
    <text evidence="2">The sequence shown here is derived from an EMBL/GenBank/DDBJ whole genome shotgun (WGS) entry which is preliminary data.</text>
</comment>
<dbReference type="RefSeq" id="WP_055740655.1">
    <property type="nucleotide sequence ID" value="NZ_JAAIWL010000010.1"/>
</dbReference>
<dbReference type="EMBL" id="LJJC01000004">
    <property type="protein sequence ID" value="KQL54870.1"/>
    <property type="molecule type" value="Genomic_DNA"/>
</dbReference>
<dbReference type="PANTHER" id="PTHR37298">
    <property type="entry name" value="UPF0111 PROTEIN YKAA"/>
    <property type="match status" value="1"/>
</dbReference>
<evidence type="ECO:0000313" key="3">
    <source>
        <dbReference type="Proteomes" id="UP000051888"/>
    </source>
</evidence>
<evidence type="ECO:0000256" key="1">
    <source>
        <dbReference type="ARBA" id="ARBA00008591"/>
    </source>
</evidence>
<dbReference type="PANTHER" id="PTHR37298:SF1">
    <property type="entry name" value="UPF0111 PROTEIN YKAA"/>
    <property type="match status" value="1"/>
</dbReference>
<proteinExistence type="inferred from homology"/>
<name>A0A0Q3TLM3_9BACI</name>
<dbReference type="Gene3D" id="1.20.58.220">
    <property type="entry name" value="Phosphate transport system protein phou homolog 2, domain 2"/>
    <property type="match status" value="1"/>
</dbReference>
<dbReference type="AlphaFoldDB" id="A0A0Q3TLM3"/>
<dbReference type="InterPro" id="IPR038078">
    <property type="entry name" value="PhoU-like_sf"/>
</dbReference>
<gene>
    <name evidence="2" type="ORF">AN964_16030</name>
</gene>
<dbReference type="SUPFAM" id="SSF109755">
    <property type="entry name" value="PhoU-like"/>
    <property type="match status" value="1"/>
</dbReference>
<dbReference type="InterPro" id="IPR018445">
    <property type="entry name" value="Put_Phosphate_transp_reg"/>
</dbReference>
<organism evidence="2 3">
    <name type="scientific">Heyndrickxia shackletonii</name>
    <dbReference type="NCBI Taxonomy" id="157838"/>
    <lineage>
        <taxon>Bacteria</taxon>
        <taxon>Bacillati</taxon>
        <taxon>Bacillota</taxon>
        <taxon>Bacilli</taxon>
        <taxon>Bacillales</taxon>
        <taxon>Bacillaceae</taxon>
        <taxon>Heyndrickxia</taxon>
    </lineage>
</organism>
<dbReference type="Proteomes" id="UP000051888">
    <property type="component" value="Unassembled WGS sequence"/>
</dbReference>
<accession>A0A0Q3TLM3</accession>
<sequence>MPIIEKKDKFSLMLSNITANLEDSAKFLTEFTIESADDLKALTTTMKHYESKGDTLIHDIIVELHKAFITPIDREDILQLAMRLDCVLDGLDHTASLMELYSITQPTVYMKEFVNELYGSCQEISKSIQLLSKKKLLDIHSHAVKIKDYESKCDDILRASVKELFQNEKNPITIIQYKEIYENLELISDYCQDVANILETIIMKNA</sequence>
<reference evidence="2 3" key="1">
    <citation type="submission" date="2015-09" db="EMBL/GenBank/DDBJ databases">
        <title>Genome sequencing project for genomic taxonomy and phylogenomics of Bacillus-like bacteria.</title>
        <authorList>
            <person name="Liu B."/>
            <person name="Wang J."/>
            <person name="Zhu Y."/>
            <person name="Liu G."/>
            <person name="Chen Q."/>
            <person name="Chen Z."/>
            <person name="Lan J."/>
            <person name="Che J."/>
            <person name="Ge C."/>
            <person name="Shi H."/>
            <person name="Pan Z."/>
            <person name="Liu X."/>
        </authorList>
    </citation>
    <scope>NUCLEOTIDE SEQUENCE [LARGE SCALE GENOMIC DNA]</scope>
    <source>
        <strain evidence="2 3">LMG 18435</strain>
    </source>
</reference>
<dbReference type="Pfam" id="PF01865">
    <property type="entry name" value="PhoU_div"/>
    <property type="match status" value="1"/>
</dbReference>
<protein>
    <recommendedName>
        <fullName evidence="4">DUF47 domain-containing protein</fullName>
    </recommendedName>
</protein>
<evidence type="ECO:0008006" key="4">
    <source>
        <dbReference type="Google" id="ProtNLM"/>
    </source>
</evidence>
<keyword evidence="3" id="KW-1185">Reference proteome</keyword>
<comment type="similarity">
    <text evidence="1">Belongs to the UPF0111 family.</text>
</comment>
<evidence type="ECO:0000313" key="2">
    <source>
        <dbReference type="EMBL" id="KQL54870.1"/>
    </source>
</evidence>
<dbReference type="STRING" id="157838.AN964_16030"/>
<dbReference type="InterPro" id="IPR052912">
    <property type="entry name" value="UPF0111_domain"/>
</dbReference>